<dbReference type="AlphaFoldDB" id="A0A0A9ETV0"/>
<sequence length="59" mass="6779">MLMGRERLMAISRIKESTVITATEWLAHQRSKLMRVRGQGANRMTTSSHQMECHCMSCP</sequence>
<evidence type="ECO:0000313" key="1">
    <source>
        <dbReference type="EMBL" id="JAE04130.1"/>
    </source>
</evidence>
<reference evidence="1" key="1">
    <citation type="submission" date="2014-09" db="EMBL/GenBank/DDBJ databases">
        <authorList>
            <person name="Magalhaes I.L.F."/>
            <person name="Oliveira U."/>
            <person name="Santos F.R."/>
            <person name="Vidigal T.H.D.A."/>
            <person name="Brescovit A.D."/>
            <person name="Santos A.J."/>
        </authorList>
    </citation>
    <scope>NUCLEOTIDE SEQUENCE</scope>
    <source>
        <tissue evidence="1">Shoot tissue taken approximately 20 cm above the soil surface</tissue>
    </source>
</reference>
<reference evidence="1" key="2">
    <citation type="journal article" date="2015" name="Data Brief">
        <title>Shoot transcriptome of the giant reed, Arundo donax.</title>
        <authorList>
            <person name="Barrero R.A."/>
            <person name="Guerrero F.D."/>
            <person name="Moolhuijzen P."/>
            <person name="Goolsby J.A."/>
            <person name="Tidwell J."/>
            <person name="Bellgard S.E."/>
            <person name="Bellgard M.I."/>
        </authorList>
    </citation>
    <scope>NUCLEOTIDE SEQUENCE</scope>
    <source>
        <tissue evidence="1">Shoot tissue taken approximately 20 cm above the soil surface</tissue>
    </source>
</reference>
<name>A0A0A9ETV0_ARUDO</name>
<proteinExistence type="predicted"/>
<dbReference type="EMBL" id="GBRH01193766">
    <property type="protein sequence ID" value="JAE04130.1"/>
    <property type="molecule type" value="Transcribed_RNA"/>
</dbReference>
<protein>
    <submittedName>
        <fullName evidence="1">Uncharacterized protein</fullName>
    </submittedName>
</protein>
<organism evidence="1">
    <name type="scientific">Arundo donax</name>
    <name type="common">Giant reed</name>
    <name type="synonym">Donax arundinaceus</name>
    <dbReference type="NCBI Taxonomy" id="35708"/>
    <lineage>
        <taxon>Eukaryota</taxon>
        <taxon>Viridiplantae</taxon>
        <taxon>Streptophyta</taxon>
        <taxon>Embryophyta</taxon>
        <taxon>Tracheophyta</taxon>
        <taxon>Spermatophyta</taxon>
        <taxon>Magnoliopsida</taxon>
        <taxon>Liliopsida</taxon>
        <taxon>Poales</taxon>
        <taxon>Poaceae</taxon>
        <taxon>PACMAD clade</taxon>
        <taxon>Arundinoideae</taxon>
        <taxon>Arundineae</taxon>
        <taxon>Arundo</taxon>
    </lineage>
</organism>
<accession>A0A0A9ETV0</accession>